<dbReference type="EMBL" id="JADOEL010000005">
    <property type="protein sequence ID" value="MBF8177681.1"/>
    <property type="molecule type" value="Genomic_DNA"/>
</dbReference>
<name>A0ABS0ES64_9BURK</name>
<dbReference type="Gene3D" id="1.10.3600.10">
    <property type="entry name" value="Putative bacterial toxin ydaT"/>
    <property type="match status" value="1"/>
</dbReference>
<evidence type="ECO:0008006" key="4">
    <source>
        <dbReference type="Google" id="ProtNLM"/>
    </source>
</evidence>
<keyword evidence="1" id="KW-0175">Coiled coil</keyword>
<dbReference type="Proteomes" id="UP000657372">
    <property type="component" value="Unassembled WGS sequence"/>
</dbReference>
<keyword evidence="3" id="KW-1185">Reference proteome</keyword>
<dbReference type="InterPro" id="IPR037042">
    <property type="entry name" value="YdaT-like_sf"/>
</dbReference>
<comment type="caution">
    <text evidence="2">The sequence shown here is derived from an EMBL/GenBank/DDBJ whole genome shotgun (WGS) entry which is preliminary data.</text>
</comment>
<organism evidence="2 3">
    <name type="scientific">Herminiimonas contaminans</name>
    <dbReference type="NCBI Taxonomy" id="1111140"/>
    <lineage>
        <taxon>Bacteria</taxon>
        <taxon>Pseudomonadati</taxon>
        <taxon>Pseudomonadota</taxon>
        <taxon>Betaproteobacteria</taxon>
        <taxon>Burkholderiales</taxon>
        <taxon>Oxalobacteraceae</taxon>
        <taxon>Herminiimonas</taxon>
    </lineage>
</organism>
<proteinExistence type="predicted"/>
<reference evidence="2 3" key="1">
    <citation type="submission" date="2020-11" db="EMBL/GenBank/DDBJ databases">
        <title>WGS of Herminiimonas contaminans strain Marseille-Q4544 isolated from planarians Schmidtea mediterranea.</title>
        <authorList>
            <person name="Kangale L."/>
        </authorList>
    </citation>
    <scope>NUCLEOTIDE SEQUENCE [LARGE SCALE GENOMIC DNA]</scope>
    <source>
        <strain evidence="2 3">Marseille-Q4544</strain>
    </source>
</reference>
<protein>
    <recommendedName>
        <fullName evidence="4">Bacterial toxin YdaT domain-containing protein</fullName>
    </recommendedName>
</protein>
<gene>
    <name evidence="2" type="ORF">IXC47_08315</name>
</gene>
<evidence type="ECO:0000313" key="2">
    <source>
        <dbReference type="EMBL" id="MBF8177681.1"/>
    </source>
</evidence>
<evidence type="ECO:0000313" key="3">
    <source>
        <dbReference type="Proteomes" id="UP000657372"/>
    </source>
</evidence>
<feature type="coiled-coil region" evidence="1">
    <location>
        <begin position="153"/>
        <end position="180"/>
    </location>
</feature>
<dbReference type="RefSeq" id="WP_195875273.1">
    <property type="nucleotide sequence ID" value="NZ_JADOEL010000005.1"/>
</dbReference>
<accession>A0ABS0ES64</accession>
<sequence length="195" mass="21862">MRNESHKSLIGILREHVIAWRKAEGWSRETVVQHIVESDKGASGIVFNPQTSDTFERMKVNADRVFRWLDDESKDTNLCPPNFIPSILKAMPVERRLACCAEVMVSIGLGACLLSDGEEGDLSINDVFEVQRDDLDALQAVTAAIQSPTLENLEIADRKLARAQKRKERLQKIIAFARKAGGVLGRFIHPKKELV</sequence>
<evidence type="ECO:0000256" key="1">
    <source>
        <dbReference type="SAM" id="Coils"/>
    </source>
</evidence>